<gene>
    <name evidence="2" type="ORF">B0A54_05590</name>
</gene>
<dbReference type="AlphaFoldDB" id="A0A4U0V538"/>
<name>A0A4U0V538_9PEZI</name>
<reference evidence="2 3" key="1">
    <citation type="submission" date="2017-03" db="EMBL/GenBank/DDBJ databases">
        <title>Genomes of endolithic fungi from Antarctica.</title>
        <authorList>
            <person name="Coleine C."/>
            <person name="Masonjones S."/>
            <person name="Stajich J.E."/>
        </authorList>
    </citation>
    <scope>NUCLEOTIDE SEQUENCE [LARGE SCALE GENOMIC DNA]</scope>
    <source>
        <strain evidence="2 3">CCFEE 5311</strain>
    </source>
</reference>
<evidence type="ECO:0000313" key="3">
    <source>
        <dbReference type="Proteomes" id="UP000310066"/>
    </source>
</evidence>
<dbReference type="Pfam" id="PF23076">
    <property type="entry name" value="PH_FT_C"/>
    <property type="match status" value="1"/>
</dbReference>
<protein>
    <recommendedName>
        <fullName evidence="1">PH domain-containing protein</fullName>
    </recommendedName>
</protein>
<dbReference type="OrthoDB" id="5345571at2759"/>
<organism evidence="2 3">
    <name type="scientific">Friedmanniomyces endolithicus</name>
    <dbReference type="NCBI Taxonomy" id="329885"/>
    <lineage>
        <taxon>Eukaryota</taxon>
        <taxon>Fungi</taxon>
        <taxon>Dikarya</taxon>
        <taxon>Ascomycota</taxon>
        <taxon>Pezizomycotina</taxon>
        <taxon>Dothideomycetes</taxon>
        <taxon>Dothideomycetidae</taxon>
        <taxon>Mycosphaerellales</taxon>
        <taxon>Teratosphaeriaceae</taxon>
        <taxon>Friedmanniomyces</taxon>
    </lineage>
</organism>
<evidence type="ECO:0000313" key="2">
    <source>
        <dbReference type="EMBL" id="TKA43831.1"/>
    </source>
</evidence>
<evidence type="ECO:0000259" key="1">
    <source>
        <dbReference type="Pfam" id="PF23076"/>
    </source>
</evidence>
<accession>A0A4U0V538</accession>
<sequence>MVLVYCTLAAMKRQDHRGVSHPMLLDAFELTTSDNLGEREYFAGAIEHGDMRHALRLFRDRASGGARLEASAKRGPMQDVPIWTAFVTKYADDRDWPQYEGRGVVSLAAVKPAPYVFLPRYEPARNRAGDFLASHNTQIYTRGSMCTQTFGRDVTECSDWWSDLE</sequence>
<feature type="domain" description="PH" evidence="1">
    <location>
        <begin position="40"/>
        <end position="132"/>
    </location>
</feature>
<dbReference type="Proteomes" id="UP000310066">
    <property type="component" value="Unassembled WGS sequence"/>
</dbReference>
<comment type="caution">
    <text evidence="2">The sequence shown here is derived from an EMBL/GenBank/DDBJ whole genome shotgun (WGS) entry which is preliminary data.</text>
</comment>
<dbReference type="EMBL" id="NAJP01000017">
    <property type="protein sequence ID" value="TKA43831.1"/>
    <property type="molecule type" value="Genomic_DNA"/>
</dbReference>
<dbReference type="InterPro" id="IPR057082">
    <property type="entry name" value="PH_C"/>
</dbReference>
<proteinExistence type="predicted"/>